<dbReference type="InterPro" id="IPR036388">
    <property type="entry name" value="WH-like_DNA-bd_sf"/>
</dbReference>
<feature type="domain" description="PTS EIIA type-2" evidence="5">
    <location>
        <begin position="532"/>
        <end position="675"/>
    </location>
</feature>
<keyword evidence="3" id="KW-0805">Transcription regulation</keyword>
<dbReference type="InterPro" id="IPR036634">
    <property type="entry name" value="PRD_sf"/>
</dbReference>
<evidence type="ECO:0000313" key="8">
    <source>
        <dbReference type="EMBL" id="GLB28511.1"/>
    </source>
</evidence>
<dbReference type="Gene3D" id="1.10.1790.10">
    <property type="entry name" value="PRD domain"/>
    <property type="match status" value="1"/>
</dbReference>
<sequence>MENRLPKIFELVCQNKRELTVREFATQFGVSTRTVYSDVKKLNELLETGGYPIIQADKGKLHYADPLTIEFESLLASTSDFVLTNQRIRRLRIVETILLAGDQFTVEDLLKVLDISRNTLIADLKEIKEMLAIHSIAIESTPFKGYRVIAKELNIRNLLILSVSEDPLFFENRPQTEDLKMIKKCEAFLDDVAGRLSVELSDVSFNRMLAAFWVTYARISMGKSFPEGAKDPLTREEITFLEKRKELSSIFGTEISLDDCFYLANKLTEASVVKYEELLSEQWLPFHLVTNQFIEAVTKEYPFEAFETDTKLYEGLLNHLRPAYKRALSEEWAENPLLDYVRENFSQLNDAVSKGVRLVEDKLKIHFNEHEISYFTLLFASVIERNEKQVRRTPNVIIVCNAGISTSEILKSRLEAMFHVNILGTFSLRNAALWLMEHVPDFIVSTVPFKWKDIQVLKVSPFLSDYDIREIQNQLSFLTARIHLGDVMGIIRKYADIKEEQIPALKKELSLYLGFSEKTEPRKGIYQPMLKEILTTDLIQAKFSAGSRDEAVRESGRLLVEKGLADEAYIEAMLKNVEVNGTYIVIAPGIAMPHARPEEGAIGIGLSIVTLKEPVIFGHPKNDPVKIVVGLCAIDHQSHLKALTELADILMNEKKVEEIISADSEQEIMKIIKGEF</sequence>
<evidence type="ECO:0000313" key="9">
    <source>
        <dbReference type="Proteomes" id="UP001419084"/>
    </source>
</evidence>
<dbReference type="InterPro" id="IPR036390">
    <property type="entry name" value="WH_DNA-bd_sf"/>
</dbReference>
<dbReference type="SUPFAM" id="SSF63520">
    <property type="entry name" value="PTS-regulatory domain, PRD"/>
    <property type="match status" value="1"/>
</dbReference>
<keyword evidence="4" id="KW-0804">Transcription</keyword>
<proteinExistence type="predicted"/>
<gene>
    <name evidence="8" type="ORF">LAD12857_04340</name>
</gene>
<keyword evidence="8" id="KW-0813">Transport</keyword>
<dbReference type="Pfam" id="PF08279">
    <property type="entry name" value="HTH_11"/>
    <property type="match status" value="2"/>
</dbReference>
<dbReference type="Gene3D" id="3.40.50.2300">
    <property type="match status" value="1"/>
</dbReference>
<dbReference type="PROSITE" id="PS51094">
    <property type="entry name" value="PTS_EIIA_TYPE_2"/>
    <property type="match status" value="1"/>
</dbReference>
<dbReference type="Proteomes" id="UP001419084">
    <property type="component" value="Unassembled WGS sequence"/>
</dbReference>
<dbReference type="InterPro" id="IPR036095">
    <property type="entry name" value="PTS_EIIB-like_sf"/>
</dbReference>
<dbReference type="CDD" id="cd05568">
    <property type="entry name" value="PTS_IIB_bgl_like"/>
    <property type="match status" value="1"/>
</dbReference>
<dbReference type="InterPro" id="IPR013196">
    <property type="entry name" value="HTH_11"/>
</dbReference>
<evidence type="ECO:0000256" key="2">
    <source>
        <dbReference type="ARBA" id="ARBA00022737"/>
    </source>
</evidence>
<evidence type="ECO:0000256" key="1">
    <source>
        <dbReference type="ARBA" id="ARBA00022679"/>
    </source>
</evidence>
<dbReference type="PROSITE" id="PS51099">
    <property type="entry name" value="PTS_EIIB_TYPE_2"/>
    <property type="match status" value="1"/>
</dbReference>
<dbReference type="InterPro" id="IPR011608">
    <property type="entry name" value="PRD"/>
</dbReference>
<dbReference type="SUPFAM" id="SSF46785">
    <property type="entry name" value="Winged helix' DNA-binding domain"/>
    <property type="match status" value="1"/>
</dbReference>
<dbReference type="PROSITE" id="PS51372">
    <property type="entry name" value="PRD_2"/>
    <property type="match status" value="1"/>
</dbReference>
<dbReference type="CDD" id="cd00211">
    <property type="entry name" value="PTS_IIA_fru"/>
    <property type="match status" value="1"/>
</dbReference>
<dbReference type="InterPro" id="IPR050661">
    <property type="entry name" value="BglG_antiterminators"/>
</dbReference>
<dbReference type="PANTHER" id="PTHR30185">
    <property type="entry name" value="CRYPTIC BETA-GLUCOSIDE BGL OPERON ANTITERMINATOR"/>
    <property type="match status" value="1"/>
</dbReference>
<dbReference type="InterPro" id="IPR016152">
    <property type="entry name" value="PTrfase/Anion_transptr"/>
</dbReference>
<protein>
    <submittedName>
        <fullName evidence="8">Sugar transporter</fullName>
    </submittedName>
</protein>
<feature type="domain" description="PTS EIIB type-2" evidence="6">
    <location>
        <begin position="394"/>
        <end position="483"/>
    </location>
</feature>
<evidence type="ECO:0000256" key="3">
    <source>
        <dbReference type="ARBA" id="ARBA00023015"/>
    </source>
</evidence>
<dbReference type="PANTHER" id="PTHR30185:SF18">
    <property type="entry name" value="TRANSCRIPTIONAL REGULATOR MTLR"/>
    <property type="match status" value="1"/>
</dbReference>
<keyword evidence="8" id="KW-0762">Sugar transport</keyword>
<evidence type="ECO:0000259" key="5">
    <source>
        <dbReference type="PROSITE" id="PS51094"/>
    </source>
</evidence>
<reference evidence="8 9" key="1">
    <citation type="journal article" date="2024" name="Int. J. Syst. Evol. Microbiol.">
        <title>Lacrimispora brassicae sp. nov. isolated from fermented cabbage, and proposal of Clostridium indicum Gundawar et al. 2019 and Clostridium methoxybenzovorans Mechichi et al. 1999 as heterotypic synonyms of Lacrimispora amygdalina (Parshina et al. 2003) Haas and Blanchard 2020 and Lacrimispora indolis (McClung and McCoy 1957) Haas and Blanchard 2020, respectively.</title>
        <authorList>
            <person name="Kobayashi H."/>
            <person name="Tanizawa Y."/>
            <person name="Sakamoto M."/>
            <person name="Ohkuma M."/>
            <person name="Tohno M."/>
        </authorList>
    </citation>
    <scope>NUCLEOTIDE SEQUENCE [LARGE SCALE GENOMIC DNA]</scope>
    <source>
        <strain evidence="8 9">DSM 12857</strain>
    </source>
</reference>
<dbReference type="EMBL" id="BRPJ01000008">
    <property type="protein sequence ID" value="GLB28511.1"/>
    <property type="molecule type" value="Genomic_DNA"/>
</dbReference>
<organism evidence="8 9">
    <name type="scientific">Lacrimispora amygdalina</name>
    <dbReference type="NCBI Taxonomy" id="253257"/>
    <lineage>
        <taxon>Bacteria</taxon>
        <taxon>Bacillati</taxon>
        <taxon>Bacillota</taxon>
        <taxon>Clostridia</taxon>
        <taxon>Lachnospirales</taxon>
        <taxon>Lachnospiraceae</taxon>
        <taxon>Lacrimispora</taxon>
    </lineage>
</organism>
<comment type="caution">
    <text evidence="8">The sequence shown here is derived from an EMBL/GenBank/DDBJ whole genome shotgun (WGS) entry which is preliminary data.</text>
</comment>
<keyword evidence="9" id="KW-1185">Reference proteome</keyword>
<name>A0ABQ5M0N3_9FIRM</name>
<dbReference type="InterPro" id="IPR002178">
    <property type="entry name" value="PTS_EIIA_type-2_dom"/>
</dbReference>
<evidence type="ECO:0000259" key="6">
    <source>
        <dbReference type="PROSITE" id="PS51099"/>
    </source>
</evidence>
<dbReference type="SUPFAM" id="SSF52794">
    <property type="entry name" value="PTS system IIB component-like"/>
    <property type="match status" value="1"/>
</dbReference>
<keyword evidence="2" id="KW-0677">Repeat</keyword>
<dbReference type="InterPro" id="IPR013011">
    <property type="entry name" value="PTS_EIIB_2"/>
</dbReference>
<dbReference type="SUPFAM" id="SSF55804">
    <property type="entry name" value="Phoshotransferase/anion transport protein"/>
    <property type="match status" value="1"/>
</dbReference>
<dbReference type="Pfam" id="PF00874">
    <property type="entry name" value="PRD"/>
    <property type="match status" value="1"/>
</dbReference>
<evidence type="ECO:0000259" key="7">
    <source>
        <dbReference type="PROSITE" id="PS51372"/>
    </source>
</evidence>
<feature type="domain" description="PRD" evidence="7">
    <location>
        <begin position="281"/>
        <end position="389"/>
    </location>
</feature>
<dbReference type="Gene3D" id="3.40.930.10">
    <property type="entry name" value="Mannitol-specific EII, Chain A"/>
    <property type="match status" value="1"/>
</dbReference>
<evidence type="ECO:0000256" key="4">
    <source>
        <dbReference type="ARBA" id="ARBA00023163"/>
    </source>
</evidence>
<dbReference type="RefSeq" id="WP_346064530.1">
    <property type="nucleotide sequence ID" value="NZ_BRPJ01000008.1"/>
</dbReference>
<keyword evidence="1" id="KW-0808">Transferase</keyword>
<accession>A0ABQ5M0N3</accession>
<dbReference type="Gene3D" id="1.10.10.10">
    <property type="entry name" value="Winged helix-like DNA-binding domain superfamily/Winged helix DNA-binding domain"/>
    <property type="match status" value="2"/>
</dbReference>
<dbReference type="Pfam" id="PF00359">
    <property type="entry name" value="PTS_EIIA_2"/>
    <property type="match status" value="1"/>
</dbReference>